<sequence length="935" mass="103307">MAIEPIKISRDDVALDLSGALDFHPNQGANFQISTAPGIDGIVRRIEVEAKDQKSSGDWAVFALANTTDQQLDRLIVAPHYRLVGSGIIWPDLGSSRIAAITPSEGFALDRQPSPDADVFLLTLNPGSVVTFIADLGSPEVPQVYLWEPEAYKDTVNSYTLYRGIVIGIAGLLALFLTILFVVKGTSMFPATAALAWAVLAYICVDFGFLTKVIEIAPGNEQIWRAGTEVALAGTFVVFLFAYLNLNRWHGHFSYGAVAWILGLMMIAGVAVIDPSIAAGIARISFATTAVVGIFLIVLLGFRGYDRAIMLVPSWLMVLVWLVGAWMAITGLLDNDIVQPALGGGLILIILLIGFTVMQHAFSGGALHQGLFSDMERQALAITGSGDIVFDWDVLRDRVVTRPDIGEPLGLALNSLHGPARNWLPALHPDDRDTFRTTLDMVLEHRRGRVSLSFRLRGADGYYHWYHLRARPVIGSDGEIIRCVGTLFDVTEQKKAEERLLHDAVHDNLTGLPNRELFMNRLETVISIARTEETVRPTVFIIDIDRFKQVNEGLGMSAGDTMLLTIARRLHRLLKPNDSLSRLSGDQFGLILLSELNPARVAAFADAVKQAIRAPINFAKRDIVLTASLGLISWTSPQTTAEDMMKDAELAMHQAKRFGGDRIEPFRPAFRAYGTDRLQLESDLRRALERGEFRLAYQPIIRLEDTSVAGFEALLRWEHPRRGMIPPSDFIPIAEGCELIVQLGFFAMQKAAEDLASWQKQTGETPLSVSVNLSSRQLMRQDLVSDVRSVLARANLKPIYFRLELTESLVMDSPERSTHILEKLRQLGIGLSLDDFGTGYSSLSYLTRFPFDTIKIDKSFIDDQSPKKPVLLKSMVSMAHDLGLSVVAEGVSTEADALQLRQMGCEYVQAFMFGSPMTADAVTRMLKEQFPLTQA</sequence>
<dbReference type="InterPro" id="IPR001633">
    <property type="entry name" value="EAL_dom"/>
</dbReference>
<dbReference type="InterPro" id="IPR013655">
    <property type="entry name" value="PAS_fold_3"/>
</dbReference>
<dbReference type="SUPFAM" id="SSF55785">
    <property type="entry name" value="PYP-like sensor domain (PAS domain)"/>
    <property type="match status" value="1"/>
</dbReference>
<feature type="transmembrane region" description="Helical" evidence="1">
    <location>
        <begin position="308"/>
        <end position="329"/>
    </location>
</feature>
<dbReference type="InterPro" id="IPR035919">
    <property type="entry name" value="EAL_sf"/>
</dbReference>
<dbReference type="InterPro" id="IPR000160">
    <property type="entry name" value="GGDEF_dom"/>
</dbReference>
<dbReference type="InterPro" id="IPR011623">
    <property type="entry name" value="7TMR_DISM_rcpt_extracell_dom1"/>
</dbReference>
<feature type="transmembrane region" description="Helical" evidence="1">
    <location>
        <begin position="341"/>
        <end position="362"/>
    </location>
</feature>
<evidence type="ECO:0000259" key="3">
    <source>
        <dbReference type="PROSITE" id="PS50883"/>
    </source>
</evidence>
<dbReference type="InterPro" id="IPR001610">
    <property type="entry name" value="PAC"/>
</dbReference>
<dbReference type="Gene3D" id="3.30.450.20">
    <property type="entry name" value="PAS domain"/>
    <property type="match status" value="1"/>
</dbReference>
<keyword evidence="6" id="KW-1185">Reference proteome</keyword>
<keyword evidence="1" id="KW-0812">Transmembrane</keyword>
<dbReference type="InterPro" id="IPR052155">
    <property type="entry name" value="Biofilm_reg_signaling"/>
</dbReference>
<dbReference type="SUPFAM" id="SSF141868">
    <property type="entry name" value="EAL domain-like"/>
    <property type="match status" value="1"/>
</dbReference>
<dbReference type="PROSITE" id="PS50883">
    <property type="entry name" value="EAL"/>
    <property type="match status" value="1"/>
</dbReference>
<dbReference type="InterPro" id="IPR029787">
    <property type="entry name" value="Nucleotide_cyclase"/>
</dbReference>
<accession>A0ABV3SSZ6</accession>
<dbReference type="InterPro" id="IPR035965">
    <property type="entry name" value="PAS-like_dom_sf"/>
</dbReference>
<dbReference type="InterPro" id="IPR000700">
    <property type="entry name" value="PAS-assoc_C"/>
</dbReference>
<dbReference type="SUPFAM" id="SSF55073">
    <property type="entry name" value="Nucleotide cyclase"/>
    <property type="match status" value="1"/>
</dbReference>
<dbReference type="InterPro" id="IPR000014">
    <property type="entry name" value="PAS"/>
</dbReference>
<evidence type="ECO:0000313" key="5">
    <source>
        <dbReference type="EMBL" id="MEX0409036.1"/>
    </source>
</evidence>
<feature type="transmembrane region" description="Helical" evidence="1">
    <location>
        <begin position="252"/>
        <end position="273"/>
    </location>
</feature>
<gene>
    <name evidence="5" type="ORF">ABGN05_25675</name>
</gene>
<evidence type="ECO:0000259" key="4">
    <source>
        <dbReference type="PROSITE" id="PS50887"/>
    </source>
</evidence>
<dbReference type="EMBL" id="JBDPGJ010000007">
    <property type="protein sequence ID" value="MEX0409036.1"/>
    <property type="molecule type" value="Genomic_DNA"/>
</dbReference>
<dbReference type="NCBIfam" id="TIGR00229">
    <property type="entry name" value="sensory_box"/>
    <property type="match status" value="1"/>
</dbReference>
<feature type="transmembrane region" description="Helical" evidence="1">
    <location>
        <begin position="223"/>
        <end position="246"/>
    </location>
</feature>
<feature type="domain" description="GGDEF" evidence="4">
    <location>
        <begin position="535"/>
        <end position="668"/>
    </location>
</feature>
<dbReference type="CDD" id="cd01948">
    <property type="entry name" value="EAL"/>
    <property type="match status" value="1"/>
</dbReference>
<dbReference type="Gene3D" id="3.20.20.450">
    <property type="entry name" value="EAL domain"/>
    <property type="match status" value="1"/>
</dbReference>
<feature type="transmembrane region" description="Helical" evidence="1">
    <location>
        <begin position="280"/>
        <end position="302"/>
    </location>
</feature>
<name>A0ABV3SSZ6_9HYPH</name>
<dbReference type="InterPro" id="IPR043128">
    <property type="entry name" value="Rev_trsase/Diguanyl_cyclase"/>
</dbReference>
<proteinExistence type="predicted"/>
<dbReference type="Pfam" id="PF00563">
    <property type="entry name" value="EAL"/>
    <property type="match status" value="1"/>
</dbReference>
<dbReference type="PROSITE" id="PS50113">
    <property type="entry name" value="PAC"/>
    <property type="match status" value="1"/>
</dbReference>
<keyword evidence="1" id="KW-1133">Transmembrane helix</keyword>
<feature type="transmembrane region" description="Helical" evidence="1">
    <location>
        <begin position="189"/>
        <end position="211"/>
    </location>
</feature>
<dbReference type="SMART" id="SM00267">
    <property type="entry name" value="GGDEF"/>
    <property type="match status" value="1"/>
</dbReference>
<dbReference type="NCBIfam" id="TIGR00254">
    <property type="entry name" value="GGDEF"/>
    <property type="match status" value="1"/>
</dbReference>
<dbReference type="CDD" id="cd01949">
    <property type="entry name" value="GGDEF"/>
    <property type="match status" value="1"/>
</dbReference>
<dbReference type="RefSeq" id="WP_367956974.1">
    <property type="nucleotide sequence ID" value="NZ_JBDPGJ010000007.1"/>
</dbReference>
<dbReference type="CDD" id="cd00130">
    <property type="entry name" value="PAS"/>
    <property type="match status" value="1"/>
</dbReference>
<feature type="domain" description="EAL" evidence="3">
    <location>
        <begin position="677"/>
        <end position="930"/>
    </location>
</feature>
<evidence type="ECO:0000313" key="6">
    <source>
        <dbReference type="Proteomes" id="UP001556692"/>
    </source>
</evidence>
<dbReference type="PANTHER" id="PTHR44757:SF2">
    <property type="entry name" value="BIOFILM ARCHITECTURE MAINTENANCE PROTEIN MBAA"/>
    <property type="match status" value="1"/>
</dbReference>
<keyword evidence="1" id="KW-0472">Membrane</keyword>
<evidence type="ECO:0000256" key="1">
    <source>
        <dbReference type="SAM" id="Phobius"/>
    </source>
</evidence>
<dbReference type="Pfam" id="PF08447">
    <property type="entry name" value="PAS_3"/>
    <property type="match status" value="1"/>
</dbReference>
<feature type="transmembrane region" description="Helical" evidence="1">
    <location>
        <begin position="161"/>
        <end position="183"/>
    </location>
</feature>
<reference evidence="5 6" key="1">
    <citation type="submission" date="2024-05" db="EMBL/GenBank/DDBJ databases">
        <authorList>
            <person name="Jiang F."/>
        </authorList>
    </citation>
    <scope>NUCLEOTIDE SEQUENCE [LARGE SCALE GENOMIC DNA]</scope>
    <source>
        <strain evidence="5 6">LZ166</strain>
    </source>
</reference>
<organism evidence="5 6">
    <name type="scientific">Aquibium pacificus</name>
    <dbReference type="NCBI Taxonomy" id="3153579"/>
    <lineage>
        <taxon>Bacteria</taxon>
        <taxon>Pseudomonadati</taxon>
        <taxon>Pseudomonadota</taxon>
        <taxon>Alphaproteobacteria</taxon>
        <taxon>Hyphomicrobiales</taxon>
        <taxon>Phyllobacteriaceae</taxon>
        <taxon>Aquibium</taxon>
    </lineage>
</organism>
<dbReference type="Pfam" id="PF07695">
    <property type="entry name" value="7TMR-DISM_7TM"/>
    <property type="match status" value="1"/>
</dbReference>
<dbReference type="PROSITE" id="PS50887">
    <property type="entry name" value="GGDEF"/>
    <property type="match status" value="1"/>
</dbReference>
<dbReference type="PANTHER" id="PTHR44757">
    <property type="entry name" value="DIGUANYLATE CYCLASE DGCP"/>
    <property type="match status" value="1"/>
</dbReference>
<dbReference type="SMART" id="SM00052">
    <property type="entry name" value="EAL"/>
    <property type="match status" value="1"/>
</dbReference>
<dbReference type="Gene3D" id="3.30.70.270">
    <property type="match status" value="1"/>
</dbReference>
<evidence type="ECO:0000259" key="2">
    <source>
        <dbReference type="PROSITE" id="PS50113"/>
    </source>
</evidence>
<feature type="domain" description="PAC" evidence="2">
    <location>
        <begin position="450"/>
        <end position="502"/>
    </location>
</feature>
<dbReference type="Pfam" id="PF00990">
    <property type="entry name" value="GGDEF"/>
    <property type="match status" value="1"/>
</dbReference>
<dbReference type="SMART" id="SM00086">
    <property type="entry name" value="PAC"/>
    <property type="match status" value="1"/>
</dbReference>
<protein>
    <submittedName>
        <fullName evidence="5">EAL domain-containing protein</fullName>
    </submittedName>
</protein>
<comment type="caution">
    <text evidence="5">The sequence shown here is derived from an EMBL/GenBank/DDBJ whole genome shotgun (WGS) entry which is preliminary data.</text>
</comment>
<dbReference type="Proteomes" id="UP001556692">
    <property type="component" value="Unassembled WGS sequence"/>
</dbReference>